<keyword evidence="2" id="KW-0614">Plasmid</keyword>
<keyword evidence="1" id="KW-1133">Transmembrane helix</keyword>
<dbReference type="HOGENOM" id="CLU_097844_0_0_9"/>
<dbReference type="Pfam" id="PF12650">
    <property type="entry name" value="DUF3784"/>
    <property type="match status" value="1"/>
</dbReference>
<evidence type="ECO:0008006" key="4">
    <source>
        <dbReference type="Google" id="ProtNLM"/>
    </source>
</evidence>
<feature type="transmembrane region" description="Helical" evidence="1">
    <location>
        <begin position="74"/>
        <end position="92"/>
    </location>
</feature>
<evidence type="ECO:0000313" key="2">
    <source>
        <dbReference type="EMBL" id="AHM57531.1"/>
    </source>
</evidence>
<protein>
    <recommendedName>
        <fullName evidence="4">Bacterial Pleckstrin homology domain-containing protein</fullName>
    </recommendedName>
</protein>
<feature type="transmembrane region" description="Helical" evidence="1">
    <location>
        <begin position="6"/>
        <end position="25"/>
    </location>
</feature>
<accession>W8U9J4</accession>
<dbReference type="Proteomes" id="UP000019591">
    <property type="component" value="Plasmid EAL2_808p"/>
</dbReference>
<keyword evidence="1" id="KW-0812">Transmembrane</keyword>
<dbReference type="EMBL" id="CP007453">
    <property type="protein sequence ID" value="AHM57531.1"/>
    <property type="molecule type" value="Genomic_DNA"/>
</dbReference>
<evidence type="ECO:0000313" key="3">
    <source>
        <dbReference type="Proteomes" id="UP000019591"/>
    </source>
</evidence>
<keyword evidence="3" id="KW-1185">Reference proteome</keyword>
<dbReference type="KEGG" id="eac:EAL2_808p00240"/>
<organism evidence="2 3">
    <name type="scientific">Peptoclostridium acidaminophilum DSM 3953</name>
    <dbReference type="NCBI Taxonomy" id="1286171"/>
    <lineage>
        <taxon>Bacteria</taxon>
        <taxon>Bacillati</taxon>
        <taxon>Bacillota</taxon>
        <taxon>Clostridia</taxon>
        <taxon>Peptostreptococcales</taxon>
        <taxon>Peptoclostridiaceae</taxon>
        <taxon>Peptoclostridium</taxon>
    </lineage>
</organism>
<dbReference type="eggNOG" id="ENOG5030XBB">
    <property type="taxonomic scope" value="Bacteria"/>
</dbReference>
<dbReference type="OrthoDB" id="2082701at2"/>
<reference evidence="2 3" key="1">
    <citation type="journal article" date="2014" name="Genome Announc.">
        <title>Complete Genome Sequence of Amino Acid-Utilizing Eubacterium acidaminophilum al-2 (DSM 3953).</title>
        <authorList>
            <person name="Poehlein A."/>
            <person name="Andreesen J.R."/>
            <person name="Daniel R."/>
        </authorList>
    </citation>
    <scope>NUCLEOTIDE SEQUENCE [LARGE SCALE GENOMIC DNA]</scope>
    <source>
        <strain evidence="2 3">DSM 3953</strain>
        <plasmid evidence="3">Plasmid EAL2_808p</plasmid>
    </source>
</reference>
<geneLocation type="plasmid" evidence="2 3">
    <name>EAL2_808p</name>
</geneLocation>
<gene>
    <name evidence="2" type="ORF">EAL2_808p00240</name>
</gene>
<evidence type="ECO:0000256" key="1">
    <source>
        <dbReference type="SAM" id="Phobius"/>
    </source>
</evidence>
<name>W8U9J4_PEPAC</name>
<feature type="transmembrane region" description="Helical" evidence="1">
    <location>
        <begin position="113"/>
        <end position="136"/>
    </location>
</feature>
<dbReference type="InterPro" id="IPR017259">
    <property type="entry name" value="UCP037672"/>
</dbReference>
<sequence length="245" mass="27704">MWIYFVIAIFFIMTGIAIRVFKWYFLISGYNTMSNEKKDRVDIEGLARFMGTYLYANGIAFLAAGILQAMGIEAGVTAAWAFFGASTIYLLIRAQKFDGNIYDKNGKLRKGAWKQLAIVVGIVAAILIGVAVLMFYSSQPTKVSCLEEGLQIHGMYGETYEWETIQEARLMETLPRIEWRSNGSQIGPHLKGNFRAAELGAVKLFVNANKPPFVYLRTDNKIVIFNLADEKETEYVYSKIQSRIE</sequence>
<dbReference type="PATRIC" id="fig|1286171.3.peg.2201"/>
<dbReference type="RefSeq" id="WP_025436448.1">
    <property type="nucleotide sequence ID" value="NZ_CP007453.1"/>
</dbReference>
<dbReference type="AlphaFoldDB" id="W8U9J4"/>
<feature type="transmembrane region" description="Helical" evidence="1">
    <location>
        <begin position="46"/>
        <end position="68"/>
    </location>
</feature>
<proteinExistence type="predicted"/>
<keyword evidence="1" id="KW-0472">Membrane</keyword>